<keyword evidence="2" id="KW-0227">DNA damage</keyword>
<evidence type="ECO:0000256" key="3">
    <source>
        <dbReference type="ARBA" id="ARBA00023204"/>
    </source>
</evidence>
<dbReference type="Pfam" id="PF04098">
    <property type="entry name" value="Rad52_Rad22"/>
    <property type="match status" value="1"/>
</dbReference>
<dbReference type="InterPro" id="IPR041247">
    <property type="entry name" value="Rad52_fam"/>
</dbReference>
<gene>
    <name evidence="4" type="ORF">CHH72_00320</name>
</gene>
<dbReference type="EMBL" id="NPCC01000002">
    <property type="protein sequence ID" value="PAE90950.1"/>
    <property type="molecule type" value="Genomic_DNA"/>
</dbReference>
<accession>A0A268P6P5</accession>
<protein>
    <recommendedName>
        <fullName evidence="6">Recombinase</fullName>
    </recommendedName>
</protein>
<evidence type="ECO:0000256" key="2">
    <source>
        <dbReference type="ARBA" id="ARBA00022763"/>
    </source>
</evidence>
<reference evidence="4 5" key="1">
    <citation type="submission" date="2017-07" db="EMBL/GenBank/DDBJ databases">
        <title>Isolation and whole genome analysis of endospore-forming bacteria from heroin.</title>
        <authorList>
            <person name="Kalinowski J."/>
            <person name="Ahrens B."/>
            <person name="Al-Dilaimi A."/>
            <person name="Winkler A."/>
            <person name="Wibberg D."/>
            <person name="Schleenbecker U."/>
            <person name="Ruckert C."/>
            <person name="Wolfel R."/>
            <person name="Grass G."/>
        </authorList>
    </citation>
    <scope>NUCLEOTIDE SEQUENCE [LARGE SCALE GENOMIC DNA]</scope>
    <source>
        <strain evidence="4 5">7539</strain>
    </source>
</reference>
<keyword evidence="3" id="KW-0234">DNA repair</keyword>
<evidence type="ECO:0000256" key="1">
    <source>
        <dbReference type="ARBA" id="ARBA00006638"/>
    </source>
</evidence>
<proteinExistence type="inferred from homology"/>
<comment type="similarity">
    <text evidence="1">Belongs to the RAD52 family.</text>
</comment>
<dbReference type="AlphaFoldDB" id="A0A268P6P5"/>
<sequence>MQQLQKPFKAEDIEWRVQRAMKTARGPKAVVLAYVTNRAIMNRLDEVFGVGGWKNEYREWREKGVMCGLSVKIDDEWVTKWDAAEETNIESTKGGFSGAMKRTAVQFGIGRYLYNLDEYWVDIKDKGRHYIRSGKGNDEIKGYWDPPQLPAWALPKGDSPNRQQQGEILKIDLAEKWKTLANTIAGFEEFYQDKIAKGHSHAEINAFLQGKIDEKQK</sequence>
<evidence type="ECO:0000313" key="4">
    <source>
        <dbReference type="EMBL" id="PAE90950.1"/>
    </source>
</evidence>
<evidence type="ECO:0000313" key="5">
    <source>
        <dbReference type="Proteomes" id="UP000216207"/>
    </source>
</evidence>
<organism evidence="4 5">
    <name type="scientific">Shouchella clausii</name>
    <name type="common">Alkalihalobacillus clausii</name>
    <dbReference type="NCBI Taxonomy" id="79880"/>
    <lineage>
        <taxon>Bacteria</taxon>
        <taxon>Bacillati</taxon>
        <taxon>Bacillota</taxon>
        <taxon>Bacilli</taxon>
        <taxon>Bacillales</taxon>
        <taxon>Bacillaceae</taxon>
        <taxon>Shouchella</taxon>
    </lineage>
</organism>
<dbReference type="Proteomes" id="UP000216207">
    <property type="component" value="Unassembled WGS sequence"/>
</dbReference>
<comment type="caution">
    <text evidence="4">The sequence shown here is derived from an EMBL/GenBank/DDBJ whole genome shotgun (WGS) entry which is preliminary data.</text>
</comment>
<dbReference type="GO" id="GO:0006281">
    <property type="term" value="P:DNA repair"/>
    <property type="evidence" value="ECO:0007669"/>
    <property type="project" value="UniProtKB-KW"/>
</dbReference>
<name>A0A268P6P5_SHOCL</name>
<evidence type="ECO:0008006" key="6">
    <source>
        <dbReference type="Google" id="ProtNLM"/>
    </source>
</evidence>